<dbReference type="RefSeq" id="WP_221790311.1">
    <property type="nucleotide sequence ID" value="NZ_JACLIC010000039.1"/>
</dbReference>
<dbReference type="InterPro" id="IPR018540">
    <property type="entry name" value="Spo0E-like"/>
</dbReference>
<dbReference type="Proteomes" id="UP000706031">
    <property type="component" value="Unassembled WGS sequence"/>
</dbReference>
<dbReference type="EMBL" id="JACLIC010000039">
    <property type="protein sequence ID" value="MBY0205876.1"/>
    <property type="molecule type" value="Genomic_DNA"/>
</dbReference>
<dbReference type="SUPFAM" id="SSF140500">
    <property type="entry name" value="BAS1536-like"/>
    <property type="match status" value="1"/>
</dbReference>
<dbReference type="Gene3D" id="4.10.280.10">
    <property type="entry name" value="Helix-loop-helix DNA-binding domain"/>
    <property type="match status" value="1"/>
</dbReference>
<sequence length="63" mass="7255">MIDLSSNSIKEQLEHERSVLYELVSSYGIGHPLVIKQSELLDELINKHSKTQIPTYTKVKMNK</sequence>
<comment type="caution">
    <text evidence="1">The sequence shown here is derived from an EMBL/GenBank/DDBJ whole genome shotgun (WGS) entry which is preliminary data.</text>
</comment>
<dbReference type="Pfam" id="PF09388">
    <property type="entry name" value="SpoOE-like"/>
    <property type="match status" value="1"/>
</dbReference>
<reference evidence="1 2" key="1">
    <citation type="submission" date="2020-08" db="EMBL/GenBank/DDBJ databases">
        <title>Fungal Genomes of the International Space Station.</title>
        <authorList>
            <person name="Seuylemezian A."/>
            <person name="Singh N.K."/>
            <person name="Wood J."/>
            <person name="Venkateswaran K."/>
        </authorList>
    </citation>
    <scope>NUCLEOTIDE SEQUENCE [LARGE SCALE GENOMIC DNA]</scope>
    <source>
        <strain evidence="1 2">S/N-304-OC-R4</strain>
    </source>
</reference>
<keyword evidence="2" id="KW-1185">Reference proteome</keyword>
<dbReference type="InterPro" id="IPR037208">
    <property type="entry name" value="Spo0E-like_sf"/>
</dbReference>
<organism evidence="1 2">
    <name type="scientific">Paenibacillus cucumis</name>
    <name type="common">ex Kampfer et al. 2016</name>
    <dbReference type="NCBI Taxonomy" id="1776858"/>
    <lineage>
        <taxon>Bacteria</taxon>
        <taxon>Bacillati</taxon>
        <taxon>Bacillota</taxon>
        <taxon>Bacilli</taxon>
        <taxon>Bacillales</taxon>
        <taxon>Paenibacillaceae</taxon>
        <taxon>Paenibacillus</taxon>
    </lineage>
</organism>
<evidence type="ECO:0000313" key="1">
    <source>
        <dbReference type="EMBL" id="MBY0205876.1"/>
    </source>
</evidence>
<name>A0ABS7KPI0_9BACL</name>
<dbReference type="InterPro" id="IPR036638">
    <property type="entry name" value="HLH_DNA-bd_sf"/>
</dbReference>
<proteinExistence type="predicted"/>
<accession>A0ABS7KPI0</accession>
<protein>
    <submittedName>
        <fullName evidence="1">Aspartyl-phosphate phosphatase Spo0E family protein</fullName>
    </submittedName>
</protein>
<evidence type="ECO:0000313" key="2">
    <source>
        <dbReference type="Proteomes" id="UP000706031"/>
    </source>
</evidence>
<gene>
    <name evidence="1" type="ORF">H7T88_21955</name>
</gene>